<evidence type="ECO:0000256" key="1">
    <source>
        <dbReference type="SAM" id="MobiDB-lite"/>
    </source>
</evidence>
<evidence type="ECO:0000313" key="3">
    <source>
        <dbReference type="Proteomes" id="UP000299102"/>
    </source>
</evidence>
<reference evidence="2 3" key="1">
    <citation type="journal article" date="2019" name="Commun. Biol.">
        <title>The bagworm genome reveals a unique fibroin gene that provides high tensile strength.</title>
        <authorList>
            <person name="Kono N."/>
            <person name="Nakamura H."/>
            <person name="Ohtoshi R."/>
            <person name="Tomita M."/>
            <person name="Numata K."/>
            <person name="Arakawa K."/>
        </authorList>
    </citation>
    <scope>NUCLEOTIDE SEQUENCE [LARGE SCALE GENOMIC DNA]</scope>
</reference>
<dbReference type="Proteomes" id="UP000299102">
    <property type="component" value="Unassembled WGS sequence"/>
</dbReference>
<sequence length="89" mass="9612">MSSPPKFLRETVSRHLSPLPARDLYQVNAPVDGIRTTDPGTASAAATSGSWSPTDNFFSRRLTVPRAIWPARCDFSTSFSGVVGLTDDV</sequence>
<keyword evidence="3" id="KW-1185">Reference proteome</keyword>
<feature type="compositionally biased region" description="Low complexity" evidence="1">
    <location>
        <begin position="36"/>
        <end position="52"/>
    </location>
</feature>
<feature type="region of interest" description="Disordered" evidence="1">
    <location>
        <begin position="33"/>
        <end position="52"/>
    </location>
</feature>
<gene>
    <name evidence="2" type="ORF">EVAR_34003_1</name>
</gene>
<comment type="caution">
    <text evidence="2">The sequence shown here is derived from an EMBL/GenBank/DDBJ whole genome shotgun (WGS) entry which is preliminary data.</text>
</comment>
<protein>
    <submittedName>
        <fullName evidence="2">Uncharacterized protein</fullName>
    </submittedName>
</protein>
<dbReference type="AlphaFoldDB" id="A0A4C1VSB6"/>
<proteinExistence type="predicted"/>
<organism evidence="2 3">
    <name type="scientific">Eumeta variegata</name>
    <name type="common">Bagworm moth</name>
    <name type="synonym">Eumeta japonica</name>
    <dbReference type="NCBI Taxonomy" id="151549"/>
    <lineage>
        <taxon>Eukaryota</taxon>
        <taxon>Metazoa</taxon>
        <taxon>Ecdysozoa</taxon>
        <taxon>Arthropoda</taxon>
        <taxon>Hexapoda</taxon>
        <taxon>Insecta</taxon>
        <taxon>Pterygota</taxon>
        <taxon>Neoptera</taxon>
        <taxon>Endopterygota</taxon>
        <taxon>Lepidoptera</taxon>
        <taxon>Glossata</taxon>
        <taxon>Ditrysia</taxon>
        <taxon>Tineoidea</taxon>
        <taxon>Psychidae</taxon>
        <taxon>Oiketicinae</taxon>
        <taxon>Eumeta</taxon>
    </lineage>
</organism>
<name>A0A4C1VSB6_EUMVA</name>
<dbReference type="EMBL" id="BGZK01000402">
    <property type="protein sequence ID" value="GBP41571.1"/>
    <property type="molecule type" value="Genomic_DNA"/>
</dbReference>
<accession>A0A4C1VSB6</accession>
<evidence type="ECO:0000313" key="2">
    <source>
        <dbReference type="EMBL" id="GBP41571.1"/>
    </source>
</evidence>